<name>A0A1Z5JBC8_FISSO</name>
<evidence type="ECO:0000259" key="3">
    <source>
        <dbReference type="PROSITE" id="PS51181"/>
    </source>
</evidence>
<feature type="region of interest" description="Disordered" evidence="2">
    <location>
        <begin position="524"/>
        <end position="548"/>
    </location>
</feature>
<proteinExistence type="predicted"/>
<dbReference type="Pfam" id="PF10409">
    <property type="entry name" value="PTEN_C2"/>
    <property type="match status" value="1"/>
</dbReference>
<gene>
    <name evidence="5" type="ORF">FisN_15Lh242</name>
</gene>
<dbReference type="AlphaFoldDB" id="A0A1Z5JBC8"/>
<feature type="domain" description="C2 tensin-type" evidence="4">
    <location>
        <begin position="294"/>
        <end position="442"/>
    </location>
</feature>
<dbReference type="GO" id="GO:0005829">
    <property type="term" value="C:cytosol"/>
    <property type="evidence" value="ECO:0007669"/>
    <property type="project" value="TreeGrafter"/>
</dbReference>
<dbReference type="PANTHER" id="PTHR12305">
    <property type="entry name" value="PHOSPHATASE WITH HOMOLOGY TO TENSIN"/>
    <property type="match status" value="1"/>
</dbReference>
<dbReference type="GO" id="GO:0016314">
    <property type="term" value="F:phosphatidylinositol-3,4,5-trisphosphate 3-phosphatase activity"/>
    <property type="evidence" value="ECO:0007669"/>
    <property type="project" value="TreeGrafter"/>
</dbReference>
<dbReference type="SUPFAM" id="SSF52799">
    <property type="entry name" value="(Phosphotyrosine protein) phosphatases II"/>
    <property type="match status" value="1"/>
</dbReference>
<evidence type="ECO:0000256" key="2">
    <source>
        <dbReference type="SAM" id="MobiDB-lite"/>
    </source>
</evidence>
<feature type="compositionally biased region" description="Low complexity" evidence="2">
    <location>
        <begin position="24"/>
        <end position="33"/>
    </location>
</feature>
<evidence type="ECO:0008006" key="7">
    <source>
        <dbReference type="Google" id="ProtNLM"/>
    </source>
</evidence>
<dbReference type="InterPro" id="IPR029023">
    <property type="entry name" value="Tensin_phosphatase"/>
</dbReference>
<dbReference type="InterPro" id="IPR014020">
    <property type="entry name" value="Tensin_C2-dom"/>
</dbReference>
<dbReference type="InterPro" id="IPR029021">
    <property type="entry name" value="Prot-tyrosine_phosphatase-like"/>
</dbReference>
<dbReference type="Gene3D" id="3.90.190.10">
    <property type="entry name" value="Protein tyrosine phosphatase superfamily"/>
    <property type="match status" value="1"/>
</dbReference>
<dbReference type="InterPro" id="IPR016130">
    <property type="entry name" value="Tyr_Pase_AS"/>
</dbReference>
<dbReference type="SMART" id="SM01326">
    <property type="entry name" value="PTEN_C2"/>
    <property type="match status" value="1"/>
</dbReference>
<feature type="compositionally biased region" description="Basic and acidic residues" evidence="2">
    <location>
        <begin position="38"/>
        <end position="59"/>
    </location>
</feature>
<reference evidence="5 6" key="1">
    <citation type="journal article" date="2015" name="Plant Cell">
        <title>Oil accumulation by the oleaginous diatom Fistulifera solaris as revealed by the genome and transcriptome.</title>
        <authorList>
            <person name="Tanaka T."/>
            <person name="Maeda Y."/>
            <person name="Veluchamy A."/>
            <person name="Tanaka M."/>
            <person name="Abida H."/>
            <person name="Marechal E."/>
            <person name="Bowler C."/>
            <person name="Muto M."/>
            <person name="Sunaga Y."/>
            <person name="Tanaka M."/>
            <person name="Yoshino T."/>
            <person name="Taniguchi T."/>
            <person name="Fukuda Y."/>
            <person name="Nemoto M."/>
            <person name="Matsumoto M."/>
            <person name="Wong P.S."/>
            <person name="Aburatani S."/>
            <person name="Fujibuchi W."/>
        </authorList>
    </citation>
    <scope>NUCLEOTIDE SEQUENCE [LARGE SCALE GENOMIC DNA]</scope>
    <source>
        <strain evidence="5 6">JPCC DA0580</strain>
    </source>
</reference>
<dbReference type="Proteomes" id="UP000198406">
    <property type="component" value="Unassembled WGS sequence"/>
</dbReference>
<dbReference type="PROSITE" id="PS51182">
    <property type="entry name" value="C2_TENSIN"/>
    <property type="match status" value="1"/>
</dbReference>
<sequence length="721" mass="79634">MWSSWADTKASLTSVLEKTGDALSKAASQAKQAPEPTLPERADKTASTEKEESETEKKRKEILANLQTGWSSVLNVTKEKWQVAQNVLEEQQSRLQERINEARHTYYKRDPKLPLDTIALRDAQVVYITDRLITMSHPAMASAVNADITGQRKLAAIGHMLTQRHNGRFMVWNISEVDYETRILDEQVLTFSFPGSPSPPLGLLLKLLISMEAWMKADDRNVAVVHCLTGKGRTSMVLASFLCWMGQAGFGDIYKALNYIAACKHLSFEELTIPSQRRYASYFKNMLDGVRPSQPPLMLKRIIMSEAPQFARGPPRDDDKLANRTDRLMGCAPYLQLFKAGDLLATAPASLHYQQSQNELPFVQVADGTVSFNINCVVQGDILIRCRHLTSKRTRISMFRAAFHTGYVPPKVLRLKKSELDGACNDERFREDFFIDLIFEAMDAEEASKLIMEQEQQLMLKHMETDAGTDDGSNAVATAGNSHEANALVGGAKHVSAAAYDIMLHRESRFWDVINARRQEQASIDAKGEHLKDPTWGPSIGRRRDFDRPNKAIAETEEDAKSKAQETEFQTFSIGGELDFVPQEDNKASATEPPKKDSLMEALMGALGEGGHLDDGPEAVIFDYSGSTPSQDTPLNAKIATPVDATSAASSVTAPEPGNADKAPSVTTSDDTDEVEALLADADLNLDGDVDALLAEAGGEDALDLDFDDEELEDLENFLSK</sequence>
<dbReference type="InterPro" id="IPR051281">
    <property type="entry name" value="Dual-spec_lipid-protein_phosph"/>
</dbReference>
<feature type="region of interest" description="Disordered" evidence="2">
    <location>
        <begin position="647"/>
        <end position="672"/>
    </location>
</feature>
<dbReference type="EMBL" id="BDSP01000040">
    <property type="protein sequence ID" value="GAX11313.1"/>
    <property type="molecule type" value="Genomic_DNA"/>
</dbReference>
<dbReference type="PANTHER" id="PTHR12305:SF94">
    <property type="entry name" value="PHOSPHATIDYLINOSITOL-3,4,5-TRISPHOSPHATE 3-PHOSPHATASE"/>
    <property type="match status" value="1"/>
</dbReference>
<protein>
    <recommendedName>
        <fullName evidence="7">Phosphatidylinositol-3,4,5-trisphosphate 3-phosphatase</fullName>
    </recommendedName>
</protein>
<dbReference type="Gene3D" id="2.60.40.1110">
    <property type="match status" value="1"/>
</dbReference>
<organism evidence="5 6">
    <name type="scientific">Fistulifera solaris</name>
    <name type="common">Oleaginous diatom</name>
    <dbReference type="NCBI Taxonomy" id="1519565"/>
    <lineage>
        <taxon>Eukaryota</taxon>
        <taxon>Sar</taxon>
        <taxon>Stramenopiles</taxon>
        <taxon>Ochrophyta</taxon>
        <taxon>Bacillariophyta</taxon>
        <taxon>Bacillariophyceae</taxon>
        <taxon>Bacillariophycidae</taxon>
        <taxon>Naviculales</taxon>
        <taxon>Naviculaceae</taxon>
        <taxon>Fistulifera</taxon>
    </lineage>
</organism>
<dbReference type="OrthoDB" id="16692at2759"/>
<feature type="domain" description="Phosphatase tensin-type" evidence="3">
    <location>
        <begin position="114"/>
        <end position="290"/>
    </location>
</feature>
<dbReference type="InterPro" id="IPR035892">
    <property type="entry name" value="C2_domain_sf"/>
</dbReference>
<dbReference type="PROSITE" id="PS51181">
    <property type="entry name" value="PPASE_TENSIN"/>
    <property type="match status" value="1"/>
</dbReference>
<dbReference type="PROSITE" id="PS00383">
    <property type="entry name" value="TYR_PHOSPHATASE_1"/>
    <property type="match status" value="1"/>
</dbReference>
<evidence type="ECO:0000259" key="4">
    <source>
        <dbReference type="PROSITE" id="PS51182"/>
    </source>
</evidence>
<feature type="compositionally biased region" description="Basic and acidic residues" evidence="2">
    <location>
        <begin position="524"/>
        <end position="533"/>
    </location>
</feature>
<comment type="caution">
    <text evidence="5">The sequence shown here is derived from an EMBL/GenBank/DDBJ whole genome shotgun (WGS) entry which is preliminary data.</text>
</comment>
<dbReference type="InParanoid" id="A0A1Z5JBC8"/>
<keyword evidence="1" id="KW-0378">Hydrolase</keyword>
<evidence type="ECO:0000313" key="5">
    <source>
        <dbReference type="EMBL" id="GAX11313.1"/>
    </source>
</evidence>
<evidence type="ECO:0000256" key="1">
    <source>
        <dbReference type="ARBA" id="ARBA00022801"/>
    </source>
</evidence>
<evidence type="ECO:0000313" key="6">
    <source>
        <dbReference type="Proteomes" id="UP000198406"/>
    </source>
</evidence>
<dbReference type="SUPFAM" id="SSF49562">
    <property type="entry name" value="C2 domain (Calcium/lipid-binding domain, CaLB)"/>
    <property type="match status" value="1"/>
</dbReference>
<accession>A0A1Z5JBC8</accession>
<keyword evidence="6" id="KW-1185">Reference proteome</keyword>
<feature type="region of interest" description="Disordered" evidence="2">
    <location>
        <begin position="22"/>
        <end position="59"/>
    </location>
</feature>